<gene>
    <name evidence="1" type="ORF">UFOVP398_24</name>
</gene>
<dbReference type="EMBL" id="LR796376">
    <property type="protein sequence ID" value="CAB4140264.1"/>
    <property type="molecule type" value="Genomic_DNA"/>
</dbReference>
<sequence length="112" mass="12134">MAITTAPDRELFVEKIRFQGFCDAVSEVVTNSDCWLTQLSVINTGSTDAFLTISDRAGTPVSLFSLYRVTASGTDRDTVIINAGENPVYLPNGFSILASSGAQLHVRGVYQR</sequence>
<name>A0A6J5M0E5_9CAUD</name>
<protein>
    <submittedName>
        <fullName evidence="1">Uncharacterized protein</fullName>
    </submittedName>
</protein>
<proteinExistence type="predicted"/>
<evidence type="ECO:0000313" key="1">
    <source>
        <dbReference type="EMBL" id="CAB4140264.1"/>
    </source>
</evidence>
<accession>A0A6J5M0E5</accession>
<reference evidence="1" key="1">
    <citation type="submission" date="2020-04" db="EMBL/GenBank/DDBJ databases">
        <authorList>
            <person name="Chiriac C."/>
            <person name="Salcher M."/>
            <person name="Ghai R."/>
            <person name="Kavagutti S V."/>
        </authorList>
    </citation>
    <scope>NUCLEOTIDE SEQUENCE</scope>
</reference>
<organism evidence="1">
    <name type="scientific">uncultured Caudovirales phage</name>
    <dbReference type="NCBI Taxonomy" id="2100421"/>
    <lineage>
        <taxon>Viruses</taxon>
        <taxon>Duplodnaviria</taxon>
        <taxon>Heunggongvirae</taxon>
        <taxon>Uroviricota</taxon>
        <taxon>Caudoviricetes</taxon>
        <taxon>Peduoviridae</taxon>
        <taxon>Maltschvirus</taxon>
        <taxon>Maltschvirus maltsch</taxon>
    </lineage>
</organism>